<evidence type="ECO:0000313" key="3">
    <source>
        <dbReference type="Proteomes" id="UP000249557"/>
    </source>
</evidence>
<proteinExistence type="predicted"/>
<evidence type="ECO:0000256" key="1">
    <source>
        <dbReference type="SAM" id="SignalP"/>
    </source>
</evidence>
<feature type="signal peptide" evidence="1">
    <location>
        <begin position="1"/>
        <end position="20"/>
    </location>
</feature>
<protein>
    <submittedName>
        <fullName evidence="2">Uncharacterized protein</fullName>
    </submittedName>
</protein>
<dbReference type="Proteomes" id="UP000249557">
    <property type="component" value="Unassembled WGS sequence"/>
</dbReference>
<accession>A0A2W4ZYS1</accession>
<evidence type="ECO:0000313" key="2">
    <source>
        <dbReference type="EMBL" id="PZO87423.1"/>
    </source>
</evidence>
<dbReference type="AlphaFoldDB" id="A0A2W4ZYS1"/>
<feature type="chain" id="PRO_5016105884" evidence="1">
    <location>
        <begin position="21"/>
        <end position="216"/>
    </location>
</feature>
<reference evidence="2 3" key="1">
    <citation type="submission" date="2017-08" db="EMBL/GenBank/DDBJ databases">
        <title>Infants hospitalized years apart are colonized by the same room-sourced microbial strains.</title>
        <authorList>
            <person name="Brooks B."/>
            <person name="Olm M.R."/>
            <person name="Firek B.A."/>
            <person name="Baker R."/>
            <person name="Thomas B.C."/>
            <person name="Morowitz M.J."/>
            <person name="Banfield J.F."/>
        </authorList>
    </citation>
    <scope>NUCLEOTIDE SEQUENCE [LARGE SCALE GENOMIC DNA]</scope>
    <source>
        <strain evidence="2">S2_018_000_R2_104</strain>
    </source>
</reference>
<gene>
    <name evidence="2" type="ORF">DI626_04010</name>
</gene>
<organism evidence="2 3">
    <name type="scientific">Micavibrio aeruginosavorus</name>
    <dbReference type="NCBI Taxonomy" id="349221"/>
    <lineage>
        <taxon>Bacteria</taxon>
        <taxon>Pseudomonadati</taxon>
        <taxon>Bdellovibrionota</taxon>
        <taxon>Bdellovibrionia</taxon>
        <taxon>Bdellovibrionales</taxon>
        <taxon>Pseudobdellovibrionaceae</taxon>
        <taxon>Micavibrio</taxon>
    </lineage>
</organism>
<dbReference type="EMBL" id="QFNK01000058">
    <property type="protein sequence ID" value="PZO87423.1"/>
    <property type="molecule type" value="Genomic_DNA"/>
</dbReference>
<sequence length="216" mass="24689">MTLRLFIFALALILPSAAKADYFAWQDPKTGLSITFPDTWKMQNNIGDNTILTVMGPSENDQPVCKVEVKEDRRYTIFPARYGDAVQKKAVSVPFWESYLSQYDDYTLGRVQDGSSLGRWFASYALASYGKHFGTVMQARRGIMFASLYNDKLYVVECSSLAHAYEKWQSNFRGIVKSVDFKKAYHELPTGEYANFLKEADQLFWSQTGPHGTMKY</sequence>
<comment type="caution">
    <text evidence="2">The sequence shown here is derived from an EMBL/GenBank/DDBJ whole genome shotgun (WGS) entry which is preliminary data.</text>
</comment>
<keyword evidence="1" id="KW-0732">Signal</keyword>
<name>A0A2W4ZYS1_9BACT</name>